<name>A0A6J1FVF0_CUCMO</name>
<dbReference type="PROSITE" id="PS51819">
    <property type="entry name" value="VOC"/>
    <property type="match status" value="1"/>
</dbReference>
<sequence>MSSNLKPTFAYTIIYVKDVAKSVDFYSKAFGFTVRRLDHSNRWGELESGGTTIAFTPLHQHETEDLTGEVQIPSSNRERNPIEICIDYPDVDAAYQRAVENGAAAVSQPEAKEWKQRVGYVRDIDGMVVRIGSHVNQPKQN</sequence>
<dbReference type="PANTHER" id="PTHR21366">
    <property type="entry name" value="GLYOXALASE FAMILY PROTEIN"/>
    <property type="match status" value="1"/>
</dbReference>
<dbReference type="SUPFAM" id="SSF54593">
    <property type="entry name" value="Glyoxalase/Bleomycin resistance protein/Dihydroxybiphenyl dioxygenase"/>
    <property type="match status" value="1"/>
</dbReference>
<reference evidence="3" key="1">
    <citation type="submission" date="2025-08" db="UniProtKB">
        <authorList>
            <consortium name="RefSeq"/>
        </authorList>
    </citation>
    <scope>IDENTIFICATION</scope>
    <source>
        <tissue evidence="3">Young leaves</tissue>
    </source>
</reference>
<dbReference type="RefSeq" id="XP_022944322.1">
    <property type="nucleotide sequence ID" value="XM_023088554.1"/>
</dbReference>
<gene>
    <name evidence="3" type="primary">LOC111448801</name>
</gene>
<keyword evidence="2" id="KW-1185">Reference proteome</keyword>
<dbReference type="Proteomes" id="UP000504609">
    <property type="component" value="Unplaced"/>
</dbReference>
<protein>
    <submittedName>
        <fullName evidence="3">Uncharacterized protein LOC111448801</fullName>
    </submittedName>
</protein>
<evidence type="ECO:0000313" key="3">
    <source>
        <dbReference type="RefSeq" id="XP_022944322.1"/>
    </source>
</evidence>
<organism evidence="2 3">
    <name type="scientific">Cucurbita moschata</name>
    <name type="common">Winter crookneck squash</name>
    <name type="synonym">Cucurbita pepo var. moschata</name>
    <dbReference type="NCBI Taxonomy" id="3662"/>
    <lineage>
        <taxon>Eukaryota</taxon>
        <taxon>Viridiplantae</taxon>
        <taxon>Streptophyta</taxon>
        <taxon>Embryophyta</taxon>
        <taxon>Tracheophyta</taxon>
        <taxon>Spermatophyta</taxon>
        <taxon>Magnoliopsida</taxon>
        <taxon>eudicotyledons</taxon>
        <taxon>Gunneridae</taxon>
        <taxon>Pentapetalae</taxon>
        <taxon>rosids</taxon>
        <taxon>fabids</taxon>
        <taxon>Cucurbitales</taxon>
        <taxon>Cucurbitaceae</taxon>
        <taxon>Cucurbiteae</taxon>
        <taxon>Cucurbita</taxon>
    </lineage>
</organism>
<dbReference type="InterPro" id="IPR037523">
    <property type="entry name" value="VOC_core"/>
</dbReference>
<dbReference type="KEGG" id="cmos:111448801"/>
<dbReference type="InterPro" id="IPR029068">
    <property type="entry name" value="Glyas_Bleomycin-R_OHBP_Dase"/>
</dbReference>
<dbReference type="Pfam" id="PF00903">
    <property type="entry name" value="Glyoxalase"/>
    <property type="match status" value="1"/>
</dbReference>
<evidence type="ECO:0000313" key="2">
    <source>
        <dbReference type="Proteomes" id="UP000504609"/>
    </source>
</evidence>
<dbReference type="CDD" id="cd07264">
    <property type="entry name" value="VOC_like"/>
    <property type="match status" value="1"/>
</dbReference>
<feature type="domain" description="VOC" evidence="1">
    <location>
        <begin position="8"/>
        <end position="134"/>
    </location>
</feature>
<proteinExistence type="predicted"/>
<dbReference type="AlphaFoldDB" id="A0A6J1FVF0"/>
<dbReference type="InterPro" id="IPR050383">
    <property type="entry name" value="GlyoxalaseI/FosfomycinResist"/>
</dbReference>
<accession>A0A6J1FVF0</accession>
<dbReference type="PANTHER" id="PTHR21366:SF22">
    <property type="entry name" value="VOC DOMAIN-CONTAINING PROTEIN"/>
    <property type="match status" value="1"/>
</dbReference>
<dbReference type="InterPro" id="IPR004360">
    <property type="entry name" value="Glyas_Fos-R_dOase_dom"/>
</dbReference>
<dbReference type="GeneID" id="111448801"/>
<dbReference type="Gene3D" id="3.10.180.10">
    <property type="entry name" value="2,3-Dihydroxybiphenyl 1,2-Dioxygenase, domain 1"/>
    <property type="match status" value="1"/>
</dbReference>
<evidence type="ECO:0000259" key="1">
    <source>
        <dbReference type="PROSITE" id="PS51819"/>
    </source>
</evidence>